<evidence type="ECO:0000256" key="4">
    <source>
        <dbReference type="ARBA" id="ARBA00023136"/>
    </source>
</evidence>
<feature type="transmembrane region" description="Helical" evidence="6">
    <location>
        <begin position="81"/>
        <end position="104"/>
    </location>
</feature>
<dbReference type="InterPro" id="IPR001807">
    <property type="entry name" value="ClC"/>
</dbReference>
<dbReference type="EMBL" id="CP141059">
    <property type="protein sequence ID" value="WQQ28020.1"/>
    <property type="molecule type" value="Genomic_DNA"/>
</dbReference>
<name>A0ABZ0ZVB3_9ACTN</name>
<dbReference type="CDD" id="cd00400">
    <property type="entry name" value="Voltage_gated_ClC"/>
    <property type="match status" value="1"/>
</dbReference>
<organism evidence="7 8">
    <name type="scientific">Nocardioides bizhenqiangii</name>
    <dbReference type="NCBI Taxonomy" id="3095076"/>
    <lineage>
        <taxon>Bacteria</taxon>
        <taxon>Bacillati</taxon>
        <taxon>Actinomycetota</taxon>
        <taxon>Actinomycetes</taxon>
        <taxon>Propionibacteriales</taxon>
        <taxon>Nocardioidaceae</taxon>
        <taxon>Nocardioides</taxon>
    </lineage>
</organism>
<evidence type="ECO:0000256" key="5">
    <source>
        <dbReference type="SAM" id="MobiDB-lite"/>
    </source>
</evidence>
<feature type="region of interest" description="Disordered" evidence="5">
    <location>
        <begin position="1"/>
        <end position="24"/>
    </location>
</feature>
<feature type="transmembrane region" description="Helical" evidence="6">
    <location>
        <begin position="364"/>
        <end position="385"/>
    </location>
</feature>
<protein>
    <submittedName>
        <fullName evidence="7">Chloride channel protein</fullName>
    </submittedName>
</protein>
<comment type="subcellular location">
    <subcellularLocation>
        <location evidence="1">Membrane</location>
        <topology evidence="1">Multi-pass membrane protein</topology>
    </subcellularLocation>
</comment>
<keyword evidence="2 6" id="KW-0812">Transmembrane</keyword>
<keyword evidence="8" id="KW-1185">Reference proteome</keyword>
<evidence type="ECO:0000256" key="2">
    <source>
        <dbReference type="ARBA" id="ARBA00022692"/>
    </source>
</evidence>
<keyword evidence="4 6" id="KW-0472">Membrane</keyword>
<evidence type="ECO:0000313" key="7">
    <source>
        <dbReference type="EMBL" id="WQQ28020.1"/>
    </source>
</evidence>
<dbReference type="PANTHER" id="PTHR43427">
    <property type="entry name" value="CHLORIDE CHANNEL PROTEIN CLC-E"/>
    <property type="match status" value="1"/>
</dbReference>
<dbReference type="InterPro" id="IPR014743">
    <property type="entry name" value="Cl-channel_core"/>
</dbReference>
<feature type="transmembrane region" description="Helical" evidence="6">
    <location>
        <begin position="175"/>
        <end position="200"/>
    </location>
</feature>
<feature type="compositionally biased region" description="Polar residues" evidence="5">
    <location>
        <begin position="1"/>
        <end position="16"/>
    </location>
</feature>
<feature type="transmembrane region" description="Helical" evidence="6">
    <location>
        <begin position="257"/>
        <end position="281"/>
    </location>
</feature>
<proteinExistence type="predicted"/>
<keyword evidence="3 6" id="KW-1133">Transmembrane helix</keyword>
<dbReference type="Pfam" id="PF00654">
    <property type="entry name" value="Voltage_CLC"/>
    <property type="match status" value="1"/>
</dbReference>
<dbReference type="SUPFAM" id="SSF81340">
    <property type="entry name" value="Clc chloride channel"/>
    <property type="match status" value="1"/>
</dbReference>
<dbReference type="InterPro" id="IPR050368">
    <property type="entry name" value="ClC-type_chloride_channel"/>
</dbReference>
<accession>A0ABZ0ZVB3</accession>
<sequence>MSSEPTSRQQVSSVAGGTQEPEPLVAADPGLHDRAYLVLLLVVALLGIPLSLAAFGFLVAVHELEHVVWESLPSALGYDELPSWWAILTIATAGLLVGLAVKYLPGHGGHVPVAGFGGEPATPSMLPGVVLAAAASLVGGAVIGPEAPLIAIGGGLALVAVRRTRMGEDAGTGTIVAAAGAAAAMSAIFGNPLVAVVIFLEILGLGRRRTMLVVLPCLVSSAVGALLFTGMGRWTGLEIGELSIPDLAPVRLSVAEVAWAPLLAAAVACLTWSVFFVGGWVARVAASRPMSTTVAAGLVAGGAACAYAWATGHSPAEVALSGQALLPVLATDPAAWSSGGLVALVAFKSVAYGVSLGAFRGGPVFPAVLLGAACGVLASSLTPGIELLPGLAIGMAAGAATTGLPVTSVALVVLLLGDAAASQMPVVILAVVTAMVVHERLSSWVLPPGDAQPDG</sequence>
<dbReference type="RefSeq" id="WP_322938249.1">
    <property type="nucleotide sequence ID" value="NZ_CP141059.1"/>
</dbReference>
<feature type="transmembrane region" description="Helical" evidence="6">
    <location>
        <begin position="212"/>
        <end position="237"/>
    </location>
</feature>
<evidence type="ECO:0000256" key="6">
    <source>
        <dbReference type="SAM" id="Phobius"/>
    </source>
</evidence>
<dbReference type="Proteomes" id="UP001327225">
    <property type="component" value="Chromosome"/>
</dbReference>
<gene>
    <name evidence="7" type="ORF">SHK19_07250</name>
</gene>
<evidence type="ECO:0000256" key="1">
    <source>
        <dbReference type="ARBA" id="ARBA00004141"/>
    </source>
</evidence>
<feature type="transmembrane region" description="Helical" evidence="6">
    <location>
        <begin position="293"/>
        <end position="310"/>
    </location>
</feature>
<evidence type="ECO:0000313" key="8">
    <source>
        <dbReference type="Proteomes" id="UP001327225"/>
    </source>
</evidence>
<dbReference type="Gene3D" id="1.10.3080.10">
    <property type="entry name" value="Clc chloride channel"/>
    <property type="match status" value="1"/>
</dbReference>
<feature type="transmembrane region" description="Helical" evidence="6">
    <location>
        <begin position="391"/>
        <end position="414"/>
    </location>
</feature>
<reference evidence="8" key="1">
    <citation type="submission" date="2023-12" db="EMBL/GenBank/DDBJ databases">
        <title>Novel species in genus Nocardioides.</title>
        <authorList>
            <person name="Zhou H."/>
        </authorList>
    </citation>
    <scope>NUCLEOTIDE SEQUENCE [LARGE SCALE GENOMIC DNA]</scope>
    <source>
        <strain evidence="8">HM61</strain>
    </source>
</reference>
<feature type="transmembrane region" description="Helical" evidence="6">
    <location>
        <begin position="36"/>
        <end position="61"/>
    </location>
</feature>
<feature type="transmembrane region" description="Helical" evidence="6">
    <location>
        <begin position="334"/>
        <end position="352"/>
    </location>
</feature>
<evidence type="ECO:0000256" key="3">
    <source>
        <dbReference type="ARBA" id="ARBA00022989"/>
    </source>
</evidence>